<protein>
    <recommendedName>
        <fullName evidence="3">GLUG domain-containing protein</fullName>
    </recommendedName>
</protein>
<sequence>SGSATVTVNGCAHALSAGGYGSGAGTSGSPWLVTSQAQLSHIFSHEGSSSSRIYFRQDRNIQFSLSSLWPPVPLNYANYNGDGYLLTGCNNSIFSSVNNSTLQKVGIPGGSVTVEYPYAGSLFVYSENTTIDQCFSACNVYSATGDTYGNILFGGLGGTLTNSTLSNCYYTGNISWGNTTGDSVFAGGLLSDTLQPGATVKNCYSRGGFTGPNPGKIWTGAIAPRYQPSSPPSLTNVYWGPSAPCALRVWSSYGVNNLNTVYVNANASYPGLDFTNVWRMQNGWPVLRAFDH</sequence>
<feature type="non-terminal residue" evidence="1">
    <location>
        <position position="1"/>
    </location>
</feature>
<proteinExistence type="predicted"/>
<dbReference type="Proteomes" id="UP000294682">
    <property type="component" value="Unassembled WGS sequence"/>
</dbReference>
<comment type="caution">
    <text evidence="1">The sequence shown here is derived from an EMBL/GenBank/DDBJ whole genome shotgun (WGS) entry which is preliminary data.</text>
</comment>
<dbReference type="RefSeq" id="WP_207668670.1">
    <property type="nucleotide sequence ID" value="NZ_SLUK01000008.1"/>
</dbReference>
<reference evidence="1 2" key="1">
    <citation type="submission" date="2019-03" db="EMBL/GenBank/DDBJ databases">
        <title>Genomic Encyclopedia of Type Strains, Phase IV (KMG-IV): sequencing the most valuable type-strain genomes for metagenomic binning, comparative biology and taxonomic classification.</title>
        <authorList>
            <person name="Goeker M."/>
        </authorList>
    </citation>
    <scope>NUCLEOTIDE SEQUENCE [LARGE SCALE GENOMIC DNA]</scope>
    <source>
        <strain evidence="1 2">DSM 100433</strain>
    </source>
</reference>
<dbReference type="AlphaFoldDB" id="A0A9X8UIA3"/>
<evidence type="ECO:0000313" key="2">
    <source>
        <dbReference type="Proteomes" id="UP000294682"/>
    </source>
</evidence>
<name>A0A9X8UIA3_9FIRM</name>
<dbReference type="Gene3D" id="2.160.20.110">
    <property type="match status" value="1"/>
</dbReference>
<gene>
    <name evidence="1" type="ORF">EDD78_1081</name>
</gene>
<evidence type="ECO:0000313" key="1">
    <source>
        <dbReference type="EMBL" id="TCL42690.1"/>
    </source>
</evidence>
<accession>A0A9X8UIA3</accession>
<dbReference type="EMBL" id="SLUK01000008">
    <property type="protein sequence ID" value="TCL42690.1"/>
    <property type="molecule type" value="Genomic_DNA"/>
</dbReference>
<organism evidence="1 2">
    <name type="scientific">Harryflintia acetispora</name>
    <dbReference type="NCBI Taxonomy" id="1849041"/>
    <lineage>
        <taxon>Bacteria</taxon>
        <taxon>Bacillati</taxon>
        <taxon>Bacillota</taxon>
        <taxon>Clostridia</taxon>
        <taxon>Eubacteriales</taxon>
        <taxon>Oscillospiraceae</taxon>
        <taxon>Harryflintia</taxon>
    </lineage>
</organism>
<keyword evidence="2" id="KW-1185">Reference proteome</keyword>
<evidence type="ECO:0008006" key="3">
    <source>
        <dbReference type="Google" id="ProtNLM"/>
    </source>
</evidence>